<keyword evidence="4 5" id="KW-0234">DNA repair</keyword>
<dbReference type="GO" id="GO:0003677">
    <property type="term" value="F:DNA binding"/>
    <property type="evidence" value="ECO:0007669"/>
    <property type="project" value="InterPro"/>
</dbReference>
<keyword evidence="2 5" id="KW-0227">DNA damage</keyword>
<dbReference type="HAMAP" id="MF_00527">
    <property type="entry name" value="3MGH"/>
    <property type="match status" value="1"/>
</dbReference>
<keyword evidence="6" id="KW-0326">Glycosidase</keyword>
<dbReference type="InterPro" id="IPR011034">
    <property type="entry name" value="Formyl_transferase-like_C_sf"/>
</dbReference>
<reference evidence="6 7" key="1">
    <citation type="submission" date="2018-05" db="EMBL/GenBank/DDBJ databases">
        <title>Candidatus Cardinium hertigii Genome Assembly.</title>
        <authorList>
            <person name="Showmaker K.C."/>
            <person name="Walden K.O."/>
            <person name="Fields C.J."/>
            <person name="Lambert K.N."/>
            <person name="Hudson M.E."/>
        </authorList>
    </citation>
    <scope>NUCLEOTIDE SEQUENCE [LARGE SCALE GENOMIC DNA]</scope>
    <source>
        <strain evidence="7">cHgTN10</strain>
    </source>
</reference>
<dbReference type="EMBL" id="CP029619">
    <property type="protein sequence ID" value="AWN81629.1"/>
    <property type="molecule type" value="Genomic_DNA"/>
</dbReference>
<evidence type="ECO:0000256" key="3">
    <source>
        <dbReference type="ARBA" id="ARBA00022801"/>
    </source>
</evidence>
<dbReference type="SUPFAM" id="SSF50486">
    <property type="entry name" value="FMT C-terminal domain-like"/>
    <property type="match status" value="1"/>
</dbReference>
<evidence type="ECO:0000256" key="5">
    <source>
        <dbReference type="HAMAP-Rule" id="MF_00527"/>
    </source>
</evidence>
<protein>
    <recommendedName>
        <fullName evidence="5">Putative 3-methyladenine DNA glycosylase</fullName>
        <ecNumber evidence="5">3.2.2.-</ecNumber>
    </recommendedName>
</protein>
<dbReference type="KEGG" id="cher:DK880_00299"/>
<dbReference type="AlphaFoldDB" id="A0A2Z3L880"/>
<dbReference type="RefSeq" id="WP_109997071.1">
    <property type="nucleotide sequence ID" value="NZ_CP029619.1"/>
</dbReference>
<name>A0A2Z3L880_9BACT</name>
<dbReference type="InterPro" id="IPR003180">
    <property type="entry name" value="MPG"/>
</dbReference>
<dbReference type="PANTHER" id="PTHR10429">
    <property type="entry name" value="DNA-3-METHYLADENINE GLYCOSYLASE"/>
    <property type="match status" value="1"/>
</dbReference>
<dbReference type="GO" id="GO:0003905">
    <property type="term" value="F:alkylbase DNA N-glycosylase activity"/>
    <property type="evidence" value="ECO:0007669"/>
    <property type="project" value="InterPro"/>
</dbReference>
<proteinExistence type="inferred from homology"/>
<sequence>MILNRAFFLQKTNLVSTNLLGKVLCYRGLQGIITETESYIGVNDPACHAAKGFTKRTKVMFGPAGFSYVYLIYGMYHCLNIVTEALHFPAATLIRGIKLIHPPYTYLNGPGKLCKYLGIDRTHNAIDITDSKLFYIKDIGLQLPYQTTPRIGISKGIDKMWRYLVTQDTLMKTIPPNIQGYIDPDFPTPFSPIITNLPSSATL</sequence>
<keyword evidence="7" id="KW-1185">Reference proteome</keyword>
<organism evidence="6 7">
    <name type="scientific">Candidatus Cardinium hertigii</name>
    <dbReference type="NCBI Taxonomy" id="247481"/>
    <lineage>
        <taxon>Bacteria</taxon>
        <taxon>Pseudomonadati</taxon>
        <taxon>Bacteroidota</taxon>
        <taxon>Cytophagia</taxon>
        <taxon>Cytophagales</taxon>
        <taxon>Amoebophilaceae</taxon>
        <taxon>Candidatus Cardinium</taxon>
    </lineage>
</organism>
<dbReference type="EC" id="3.2.2.-" evidence="5"/>
<dbReference type="GO" id="GO:0006284">
    <property type="term" value="P:base-excision repair"/>
    <property type="evidence" value="ECO:0007669"/>
    <property type="project" value="InterPro"/>
</dbReference>
<dbReference type="CDD" id="cd00540">
    <property type="entry name" value="AAG"/>
    <property type="match status" value="1"/>
</dbReference>
<evidence type="ECO:0000256" key="4">
    <source>
        <dbReference type="ARBA" id="ARBA00023204"/>
    </source>
</evidence>
<evidence type="ECO:0000256" key="2">
    <source>
        <dbReference type="ARBA" id="ARBA00022763"/>
    </source>
</evidence>
<dbReference type="OrthoDB" id="9794313at2"/>
<dbReference type="Pfam" id="PF02245">
    <property type="entry name" value="Pur_DNA_glyco"/>
    <property type="match status" value="1"/>
</dbReference>
<dbReference type="Gene3D" id="3.10.300.10">
    <property type="entry name" value="Methylpurine-DNA glycosylase (MPG)"/>
    <property type="match status" value="1"/>
</dbReference>
<keyword evidence="3 5" id="KW-0378">Hydrolase</keyword>
<evidence type="ECO:0000313" key="6">
    <source>
        <dbReference type="EMBL" id="AWN81629.1"/>
    </source>
</evidence>
<dbReference type="Proteomes" id="UP000245872">
    <property type="component" value="Chromosome"/>
</dbReference>
<accession>A0A2Z3L880</accession>
<evidence type="ECO:0000313" key="7">
    <source>
        <dbReference type="Proteomes" id="UP000245872"/>
    </source>
</evidence>
<evidence type="ECO:0000256" key="1">
    <source>
        <dbReference type="ARBA" id="ARBA00009232"/>
    </source>
</evidence>
<dbReference type="InterPro" id="IPR036995">
    <property type="entry name" value="MPG_sf"/>
</dbReference>
<gene>
    <name evidence="6" type="ORF">DK880_00299</name>
</gene>
<dbReference type="NCBIfam" id="TIGR00567">
    <property type="entry name" value="3mg"/>
    <property type="match status" value="1"/>
</dbReference>
<dbReference type="PANTHER" id="PTHR10429:SF0">
    <property type="entry name" value="DNA-3-METHYLADENINE GLYCOSYLASE"/>
    <property type="match status" value="1"/>
</dbReference>
<comment type="similarity">
    <text evidence="1 5">Belongs to the DNA glycosylase MPG family.</text>
</comment>
<dbReference type="NCBIfam" id="NF002004">
    <property type="entry name" value="PRK00802.1-4"/>
    <property type="match status" value="1"/>
</dbReference>